<dbReference type="InterPro" id="IPR003148">
    <property type="entry name" value="RCK_N"/>
</dbReference>
<sequence>MEIAFETIFYEIAVLVLLAAAVGFVGLLLRQPLVVAFIAVGVLAGPDALGLVSSTDFINTLSQISIAVLLFLVGLKLDVSLVRNLGKVAVATGLGQVGFTAAFGFLICVALGIDPLVAVYIAVALTFSSTIIIVKLLSDKQEIGALHGKIALGFLIVQDIFVVLAMVTLSAIGVGVGEDTGGLWDIAQVFLGGAGMVVAVMLFIRYAADPLLNLISRSPELMVIFAVGWAAGLAAAGDVLGFGKELGGLLAGVSLASTQFREAIGSRLASLRDFLLLFFFIGLGAGLDLSTLGQQVGPAVILSLFVLIGNPLIVMAIMGYMGYRKRTGFLAGLTVAQISEFSLIFMAMGITIGHVSDADMGLVTLVGLVTIALSVYMITWSHKLYDLLEPWLGIFERRHAFREEAEDDASASVIPHDFVIIGLGRYGCRIGAGLGARGYRVLGVDFDPDALKHWRELGFEGRFGDATDPEFIAHLPLGAVRAVISAVPREKGALTESDPQMALLHGLKSANYRGRVALTVNYLHDGEALLKHGADVILTPFNDAATYAVELLDGAPEARG</sequence>
<reference evidence="10" key="1">
    <citation type="submission" date="2017-05" db="EMBL/GenBank/DDBJ databases">
        <authorList>
            <person name="Imhoff J.F."/>
            <person name="Rahn T."/>
            <person name="Kuenzel S."/>
            <person name="Neulinger S.C."/>
        </authorList>
    </citation>
    <scope>NUCLEOTIDE SEQUENCE</scope>
    <source>
        <strain evidence="10">LMG 28126</strain>
    </source>
</reference>
<evidence type="ECO:0000313" key="11">
    <source>
        <dbReference type="Proteomes" id="UP000706333"/>
    </source>
</evidence>
<dbReference type="InterPro" id="IPR038770">
    <property type="entry name" value="Na+/solute_symporter_sf"/>
</dbReference>
<feature type="domain" description="RCK N-terminal" evidence="9">
    <location>
        <begin position="418"/>
        <end position="540"/>
    </location>
</feature>
<evidence type="ECO:0000256" key="7">
    <source>
        <dbReference type="SAM" id="Phobius"/>
    </source>
</evidence>
<dbReference type="Gene3D" id="1.20.1530.20">
    <property type="match status" value="1"/>
</dbReference>
<feature type="transmembrane region" description="Helical" evidence="7">
    <location>
        <begin position="220"/>
        <end position="240"/>
    </location>
</feature>
<keyword evidence="3" id="KW-0813">Transport</keyword>
<reference evidence="10" key="2">
    <citation type="journal article" date="2020" name="Microorganisms">
        <title>Osmotic Adaptation and Compatible Solute Biosynthesis of Phototrophic Bacteria as Revealed from Genome Analyses.</title>
        <authorList>
            <person name="Imhoff J.F."/>
            <person name="Rahn T."/>
            <person name="Kunzel S."/>
            <person name="Keller A."/>
            <person name="Neulinger S.C."/>
        </authorList>
    </citation>
    <scope>NUCLEOTIDE SEQUENCE</scope>
    <source>
        <strain evidence="10">LMG 28126</strain>
    </source>
</reference>
<feature type="transmembrane region" description="Helical" evidence="7">
    <location>
        <begin position="12"/>
        <end position="45"/>
    </location>
</feature>
<dbReference type="PANTHER" id="PTHR42751">
    <property type="entry name" value="SODIUM/HYDROGEN EXCHANGER FAMILY/TRKA DOMAIN PROTEIN"/>
    <property type="match status" value="1"/>
</dbReference>
<comment type="subcellular location">
    <subcellularLocation>
        <location evidence="1">Membrane</location>
        <topology evidence="1">Multi-pass membrane protein</topology>
    </subcellularLocation>
</comment>
<dbReference type="Pfam" id="PF02254">
    <property type="entry name" value="TrkA_N"/>
    <property type="match status" value="1"/>
</dbReference>
<feature type="transmembrane region" description="Helical" evidence="7">
    <location>
        <begin position="119"/>
        <end position="138"/>
    </location>
</feature>
<evidence type="ECO:0000256" key="5">
    <source>
        <dbReference type="ARBA" id="ARBA00022989"/>
    </source>
</evidence>
<dbReference type="EMBL" id="NHSD01000111">
    <property type="protein sequence ID" value="MBK5926238.1"/>
    <property type="molecule type" value="Genomic_DNA"/>
</dbReference>
<evidence type="ECO:0000313" key="10">
    <source>
        <dbReference type="EMBL" id="MBK5926238.1"/>
    </source>
</evidence>
<dbReference type="Proteomes" id="UP000706333">
    <property type="component" value="Unassembled WGS sequence"/>
</dbReference>
<accession>A0A934TJL6</accession>
<dbReference type="RefSeq" id="WP_201155856.1">
    <property type="nucleotide sequence ID" value="NZ_NHSD01000111.1"/>
</dbReference>
<keyword evidence="6 7" id="KW-0472">Membrane</keyword>
<keyword evidence="4 7" id="KW-0812">Transmembrane</keyword>
<dbReference type="GO" id="GO:1902600">
    <property type="term" value="P:proton transmembrane transport"/>
    <property type="evidence" value="ECO:0007669"/>
    <property type="project" value="InterPro"/>
</dbReference>
<evidence type="ECO:0000256" key="6">
    <source>
        <dbReference type="ARBA" id="ARBA00023136"/>
    </source>
</evidence>
<comment type="similarity">
    <text evidence="2">Belongs to the monovalent cation:proton antiporter 2 (CPA2) transporter (TC 2.A.37) family.</text>
</comment>
<feature type="transmembrane region" description="Helical" evidence="7">
    <location>
        <begin position="186"/>
        <end position="208"/>
    </location>
</feature>
<gene>
    <name evidence="10" type="ORF">CCR87_02525</name>
</gene>
<feature type="transmembrane region" description="Helical" evidence="7">
    <location>
        <begin position="274"/>
        <end position="293"/>
    </location>
</feature>
<dbReference type="GO" id="GO:0006813">
    <property type="term" value="P:potassium ion transport"/>
    <property type="evidence" value="ECO:0007669"/>
    <property type="project" value="InterPro"/>
</dbReference>
<evidence type="ECO:0000256" key="3">
    <source>
        <dbReference type="ARBA" id="ARBA00022448"/>
    </source>
</evidence>
<organism evidence="10 11">
    <name type="scientific">Rhodobaculum claviforme</name>
    <dbReference type="NCBI Taxonomy" id="1549854"/>
    <lineage>
        <taxon>Bacteria</taxon>
        <taxon>Pseudomonadati</taxon>
        <taxon>Pseudomonadota</taxon>
        <taxon>Alphaproteobacteria</taxon>
        <taxon>Rhodobacterales</taxon>
        <taxon>Paracoccaceae</taxon>
        <taxon>Rhodobaculum</taxon>
    </lineage>
</organism>
<dbReference type="PANTHER" id="PTHR42751:SF6">
    <property type="entry name" value="CONSERVED INTEGRAL MEMBRANE TRANSPORT PROTEIN-RELATED"/>
    <property type="match status" value="1"/>
</dbReference>
<comment type="caution">
    <text evidence="10">The sequence shown here is derived from an EMBL/GenBank/DDBJ whole genome shotgun (WGS) entry which is preliminary data.</text>
</comment>
<feature type="domain" description="Cation/H+ exchanger transmembrane" evidence="8">
    <location>
        <begin position="18"/>
        <end position="375"/>
    </location>
</feature>
<dbReference type="GO" id="GO:0016020">
    <property type="term" value="C:membrane"/>
    <property type="evidence" value="ECO:0007669"/>
    <property type="project" value="UniProtKB-SubCell"/>
</dbReference>
<dbReference type="InterPro" id="IPR006153">
    <property type="entry name" value="Cation/H_exchanger_TM"/>
</dbReference>
<dbReference type="SUPFAM" id="SSF51735">
    <property type="entry name" value="NAD(P)-binding Rossmann-fold domains"/>
    <property type="match status" value="1"/>
</dbReference>
<dbReference type="Gene3D" id="3.40.50.720">
    <property type="entry name" value="NAD(P)-binding Rossmann-like Domain"/>
    <property type="match status" value="1"/>
</dbReference>
<feature type="transmembrane region" description="Helical" evidence="7">
    <location>
        <begin position="57"/>
        <end position="77"/>
    </location>
</feature>
<evidence type="ECO:0000256" key="2">
    <source>
        <dbReference type="ARBA" id="ARBA00005551"/>
    </source>
</evidence>
<feature type="transmembrane region" description="Helical" evidence="7">
    <location>
        <begin position="299"/>
        <end position="323"/>
    </location>
</feature>
<keyword evidence="5 7" id="KW-1133">Transmembrane helix</keyword>
<dbReference type="GO" id="GO:0015297">
    <property type="term" value="F:antiporter activity"/>
    <property type="evidence" value="ECO:0007669"/>
    <property type="project" value="InterPro"/>
</dbReference>
<proteinExistence type="inferred from homology"/>
<keyword evidence="11" id="KW-1185">Reference proteome</keyword>
<dbReference type="Pfam" id="PF00999">
    <property type="entry name" value="Na_H_Exchanger"/>
    <property type="match status" value="1"/>
</dbReference>
<name>A0A934TJL6_9RHOB</name>
<feature type="transmembrane region" description="Helical" evidence="7">
    <location>
        <begin position="150"/>
        <end position="174"/>
    </location>
</feature>
<feature type="transmembrane region" description="Helical" evidence="7">
    <location>
        <begin position="330"/>
        <end position="354"/>
    </location>
</feature>
<evidence type="ECO:0000259" key="9">
    <source>
        <dbReference type="Pfam" id="PF02254"/>
    </source>
</evidence>
<dbReference type="InterPro" id="IPR036291">
    <property type="entry name" value="NAD(P)-bd_dom_sf"/>
</dbReference>
<evidence type="ECO:0000256" key="4">
    <source>
        <dbReference type="ARBA" id="ARBA00022692"/>
    </source>
</evidence>
<protein>
    <submittedName>
        <fullName evidence="10">Sodium:proton exchanger</fullName>
    </submittedName>
</protein>
<evidence type="ECO:0000259" key="8">
    <source>
        <dbReference type="Pfam" id="PF00999"/>
    </source>
</evidence>
<evidence type="ECO:0000256" key="1">
    <source>
        <dbReference type="ARBA" id="ARBA00004141"/>
    </source>
</evidence>
<feature type="transmembrane region" description="Helical" evidence="7">
    <location>
        <begin position="360"/>
        <end position="378"/>
    </location>
</feature>
<feature type="transmembrane region" description="Helical" evidence="7">
    <location>
        <begin position="89"/>
        <end position="113"/>
    </location>
</feature>
<dbReference type="AlphaFoldDB" id="A0A934TJL6"/>